<dbReference type="InterPro" id="IPR049052">
    <property type="entry name" value="nSTAND1"/>
</dbReference>
<dbReference type="PROSITE" id="PS50294">
    <property type="entry name" value="WD_REPEATS_REGION"/>
    <property type="match status" value="3"/>
</dbReference>
<evidence type="ECO:0000313" key="8">
    <source>
        <dbReference type="Proteomes" id="UP001296776"/>
    </source>
</evidence>
<dbReference type="Pfam" id="PF13271">
    <property type="entry name" value="DUF4062"/>
    <property type="match status" value="1"/>
</dbReference>
<feature type="region of interest" description="Disordered" evidence="4">
    <location>
        <begin position="1472"/>
        <end position="1493"/>
    </location>
</feature>
<dbReference type="CDD" id="cd00200">
    <property type="entry name" value="WD40"/>
    <property type="match status" value="1"/>
</dbReference>
<dbReference type="PANTHER" id="PTHR19848:SF8">
    <property type="entry name" value="F-BOX AND WD REPEAT DOMAIN CONTAINING 7"/>
    <property type="match status" value="1"/>
</dbReference>
<dbReference type="InterPro" id="IPR015943">
    <property type="entry name" value="WD40/YVTN_repeat-like_dom_sf"/>
</dbReference>
<organism evidence="7 8">
    <name type="scientific">Halochromatium glycolicum</name>
    <dbReference type="NCBI Taxonomy" id="85075"/>
    <lineage>
        <taxon>Bacteria</taxon>
        <taxon>Pseudomonadati</taxon>
        <taxon>Pseudomonadota</taxon>
        <taxon>Gammaproteobacteria</taxon>
        <taxon>Chromatiales</taxon>
        <taxon>Chromatiaceae</taxon>
        <taxon>Halochromatium</taxon>
    </lineage>
</organism>
<dbReference type="InterPro" id="IPR027417">
    <property type="entry name" value="P-loop_NTPase"/>
</dbReference>
<dbReference type="SUPFAM" id="SSF52540">
    <property type="entry name" value="P-loop containing nucleoside triphosphate hydrolases"/>
    <property type="match status" value="2"/>
</dbReference>
<feature type="compositionally biased region" description="Low complexity" evidence="4">
    <location>
        <begin position="636"/>
        <end position="651"/>
    </location>
</feature>
<name>A0AAJ0U2E1_9GAMM</name>
<keyword evidence="1 3" id="KW-0853">WD repeat</keyword>
<keyword evidence="2" id="KW-0677">Repeat</keyword>
<feature type="region of interest" description="Disordered" evidence="4">
    <location>
        <begin position="621"/>
        <end position="673"/>
    </location>
</feature>
<evidence type="ECO:0000256" key="3">
    <source>
        <dbReference type="PROSITE-ProRule" id="PRU00221"/>
    </source>
</evidence>
<gene>
    <name evidence="7" type="ORF">CKO40_03125</name>
</gene>
<evidence type="ECO:0000259" key="5">
    <source>
        <dbReference type="Pfam" id="PF13271"/>
    </source>
</evidence>
<evidence type="ECO:0000256" key="4">
    <source>
        <dbReference type="SAM" id="MobiDB-lite"/>
    </source>
</evidence>
<dbReference type="EMBL" id="NRSJ01000003">
    <property type="protein sequence ID" value="MBK1703572.1"/>
    <property type="molecule type" value="Genomic_DNA"/>
</dbReference>
<dbReference type="PANTHER" id="PTHR19848">
    <property type="entry name" value="WD40 REPEAT PROTEIN"/>
    <property type="match status" value="1"/>
</dbReference>
<keyword evidence="8" id="KW-1185">Reference proteome</keyword>
<evidence type="ECO:0000313" key="7">
    <source>
        <dbReference type="EMBL" id="MBK1703572.1"/>
    </source>
</evidence>
<feature type="repeat" description="WD" evidence="3">
    <location>
        <begin position="1542"/>
        <end position="1573"/>
    </location>
</feature>
<dbReference type="Pfam" id="PF20703">
    <property type="entry name" value="nSTAND1"/>
    <property type="match status" value="1"/>
</dbReference>
<evidence type="ECO:0000256" key="1">
    <source>
        <dbReference type="ARBA" id="ARBA00022574"/>
    </source>
</evidence>
<dbReference type="RefSeq" id="WP_200344609.1">
    <property type="nucleotide sequence ID" value="NZ_NRSJ01000003.1"/>
</dbReference>
<dbReference type="PROSITE" id="PS50082">
    <property type="entry name" value="WD_REPEATS_2"/>
    <property type="match status" value="3"/>
</dbReference>
<dbReference type="InterPro" id="IPR001680">
    <property type="entry name" value="WD40_rpt"/>
</dbReference>
<feature type="region of interest" description="Disordered" evidence="4">
    <location>
        <begin position="1280"/>
        <end position="1304"/>
    </location>
</feature>
<evidence type="ECO:0000256" key="2">
    <source>
        <dbReference type="ARBA" id="ARBA00022737"/>
    </source>
</evidence>
<dbReference type="InterPro" id="IPR011047">
    <property type="entry name" value="Quinoprotein_ADH-like_sf"/>
</dbReference>
<dbReference type="Pfam" id="PF00400">
    <property type="entry name" value="WD40"/>
    <property type="match status" value="5"/>
</dbReference>
<proteinExistence type="predicted"/>
<dbReference type="Gene3D" id="2.130.10.10">
    <property type="entry name" value="YVTN repeat-like/Quinoprotein amine dehydrogenase"/>
    <property type="match status" value="4"/>
</dbReference>
<feature type="domain" description="DUF4062" evidence="5">
    <location>
        <begin position="7"/>
        <end position="99"/>
    </location>
</feature>
<accession>A0AAJ0U2E1</accession>
<sequence>MTDKPVRIFVSSPADVDHERAVVKDIIERLAGEYLPYFTLRAILWEEEALTADRTFQAGLTQPEDCDIVLVILWTRLGSPLPQEPYRGMTGTEWEFINAVEASAASGTPEVLVYKKTAPRLVDITDAAAAREAVEDRRRLEEFFRSHFFFEDNSFRRAFRTFDTSSAFRELVETQLRKLLNRRISAERRALAGSLHWHGSPFRADRPFDSSDERIFTGREQEVRQLLLRVQQLADADAGFLLITGPSGSGKTSLLRAGLLPRITRPFQFEEIARVRSCLIEPAAHPAGPIAALADALCDQAMLGEPLAGFGLDAAALARLLSTDAPLAAQQIGTAIATRSPAAGGAARLLIALDPLESLLQHGDQDHLHRFGAALDALARAPAVWVLGVLRSDALPDLAQLPALQPLIEAHGWIEVAAPADSRLRQIVEIPARVAGIDLDADATSERDLIEELEADASLLSVWPPLVQQALASAYQIAVQRAATNDAGELRLTAADYHAGGRIDAQVLARASALWGALDAAARAALPQLCRALITVEGGPDGRPANRFGSLSTLRRDAACSRLLDQLIAARLVIAEGRPEPALTSRCPPPEYRLRTEISAIWRQTRSDWRQRWRRLLRRPLDPSSAGRSSMPRVIAPVSSSASSPASSQHSPPAPADLSNASEQPSGTDRAEAGHWRTYRPVVSFSHPILMGAWAPVRDWLANPDNRRLLAQRFQLDRQAQLWKRTNCNREYLLREAGCADADALLAAYADELEPLELEFIEQSKAHLAFLQRRSRLVRMVGAVLAALMLLSALSAGLAYHAYTEAQANLSHSKLNEANLAITRGNSPQAVALTLSAGADLPQRAVQTLGLAFSNNRLIAMAPLVSPSADAPRTPGFSADGGLLASFLPGRGATLLELKQGRFAPIQALADPELGVHTLVFGAGKQVFGIGATGVWRLPAAAAAEPDYPCGAPAGPSFALDPQRHRLAFNRADDHGSQGVCVLDLTTPGRVLFEAPLEDGAIRGLGFSPNGDALLTASAQGRSRLIDLTAGEISLSLPSDGPLGRPFNRAIFDADGERIAIAAADERIRLYTRTGVPIAELSSARIGGQRYQIHRSAVRDIAFDPSGTFLVAADDEGQVVRWTLMETPRSEPSQGPALDQAVVLNNHRLSAGTVAIIEAPADSKLSDDLVLSASLDGTARLAGLQTGKGLAVLGHDAAVSSAGFHDGGHRVATLSVRDGSARLWSVEPVSRLAYRLSHPNHVWYVETAIAPPAIARSDDALLLATAGYDGGVRVWRYGRGDSSTSPQPWASFLTDRDENEQTQRPVRQVRFSPSGSRLASAQYDGTARLFDLIDKRTDCVLEASESSKGEVYNALFGPDGDWVLTTSDDPSEPVRLFSTATCARLATGQALHHEDGTVEAATVLGLDDRTLIATGDQAGIIRLIERSADGRWHQRCRAEAGVGAIGDLALSPDGRQLAIAGEADHAALIRLDQPAPTKPQRETAPPLLENAKTGCGPITELRGHSGRLYSIAFAPDAQQLVTASLDKTARLWSREGEPVAILEGHQDRIYRAEFSPDGDWVLTGSRDRSIRIWRRARTAGAKVQVISTFLPLEADAGGVANAVFSPDGHYVAGAYWEDAAILWRLWAEEADLPDRERADWGGDRSHLALVQEAYRFAQDNAVPDQDQNRLHPRE</sequence>
<evidence type="ECO:0008006" key="9">
    <source>
        <dbReference type="Google" id="ProtNLM"/>
    </source>
</evidence>
<dbReference type="SUPFAM" id="SSF50998">
    <property type="entry name" value="Quinoprotein alcohol dehydrogenase-like"/>
    <property type="match status" value="2"/>
</dbReference>
<feature type="repeat" description="WD" evidence="3">
    <location>
        <begin position="1501"/>
        <end position="1533"/>
    </location>
</feature>
<dbReference type="InterPro" id="IPR025139">
    <property type="entry name" value="DUF4062"/>
</dbReference>
<feature type="repeat" description="WD" evidence="3">
    <location>
        <begin position="1091"/>
        <end position="1124"/>
    </location>
</feature>
<reference evidence="7" key="1">
    <citation type="submission" date="2017-08" db="EMBL/GenBank/DDBJ databases">
        <authorList>
            <person name="Imhoff J.F."/>
            <person name="Rahn T."/>
            <person name="Kuenzel S."/>
            <person name="Neulinger S.C."/>
        </authorList>
    </citation>
    <scope>NUCLEOTIDE SEQUENCE</scope>
    <source>
        <strain evidence="7">DSM 11080</strain>
    </source>
</reference>
<protein>
    <recommendedName>
        <fullName evidence="9">WD40 repeat</fullName>
    </recommendedName>
</protein>
<evidence type="ECO:0000259" key="6">
    <source>
        <dbReference type="Pfam" id="PF20703"/>
    </source>
</evidence>
<dbReference type="SMART" id="SM00320">
    <property type="entry name" value="WD40"/>
    <property type="match status" value="12"/>
</dbReference>
<feature type="domain" description="Novel STAND NTPase 1" evidence="6">
    <location>
        <begin position="201"/>
        <end position="729"/>
    </location>
</feature>
<reference evidence="7" key="2">
    <citation type="journal article" date="2020" name="Microorganisms">
        <title>Osmotic Adaptation and Compatible Solute Biosynthesis of Phototrophic Bacteria as Revealed from Genome Analyses.</title>
        <authorList>
            <person name="Imhoff J.F."/>
            <person name="Rahn T."/>
            <person name="Kunzel S."/>
            <person name="Keller A."/>
            <person name="Neulinger S.C."/>
        </authorList>
    </citation>
    <scope>NUCLEOTIDE SEQUENCE</scope>
    <source>
        <strain evidence="7">DSM 11080</strain>
    </source>
</reference>
<dbReference type="Proteomes" id="UP001296776">
    <property type="component" value="Unassembled WGS sequence"/>
</dbReference>
<comment type="caution">
    <text evidence="7">The sequence shown here is derived from an EMBL/GenBank/DDBJ whole genome shotgun (WGS) entry which is preliminary data.</text>
</comment>